<organism evidence="1 2">
    <name type="scientific">Flavobacterium arcticum</name>
    <dbReference type="NCBI Taxonomy" id="1784713"/>
    <lineage>
        <taxon>Bacteria</taxon>
        <taxon>Pseudomonadati</taxon>
        <taxon>Bacteroidota</taxon>
        <taxon>Flavobacteriia</taxon>
        <taxon>Flavobacteriales</taxon>
        <taxon>Flavobacteriaceae</taxon>
        <taxon>Flavobacterium</taxon>
    </lineage>
</organism>
<gene>
    <name evidence="1" type="ORF">DVK85_01625</name>
</gene>
<evidence type="ECO:0000313" key="1">
    <source>
        <dbReference type="EMBL" id="AXG73002.1"/>
    </source>
</evidence>
<protein>
    <submittedName>
        <fullName evidence="1">Uncharacterized protein</fullName>
    </submittedName>
</protein>
<evidence type="ECO:0000313" key="2">
    <source>
        <dbReference type="Proteomes" id="UP000253951"/>
    </source>
</evidence>
<dbReference type="KEGG" id="fat:DVK85_01625"/>
<dbReference type="AlphaFoldDB" id="A0A345H8U2"/>
<dbReference type="EMBL" id="CP031188">
    <property type="protein sequence ID" value="AXG73002.1"/>
    <property type="molecule type" value="Genomic_DNA"/>
</dbReference>
<reference evidence="1 2" key="1">
    <citation type="submission" date="2018-07" db="EMBL/GenBank/DDBJ databases">
        <title>Complete genome sequence of Flavobacterium arcticum type strain SM1502T.</title>
        <authorList>
            <person name="Li Y."/>
            <person name="Li D.-D."/>
        </authorList>
    </citation>
    <scope>NUCLEOTIDE SEQUENCE [LARGE SCALE GENOMIC DNA]</scope>
    <source>
        <strain evidence="1 2">SM1502</strain>
    </source>
</reference>
<sequence length="88" mass="10505">MIAEKLTKKLKDFLEENGRKYQERSIEYSGLRNTKQIDGSFRMLHTVSYLVNTSQQKYDSNTFYFANFDENTHKLVEIIGPQSWEKFE</sequence>
<proteinExistence type="predicted"/>
<dbReference type="RefSeq" id="WP_114676765.1">
    <property type="nucleotide sequence ID" value="NZ_CP031188.1"/>
</dbReference>
<accession>A0A345H8U2</accession>
<name>A0A345H8U2_9FLAO</name>
<dbReference type="Proteomes" id="UP000253951">
    <property type="component" value="Chromosome"/>
</dbReference>
<keyword evidence="2" id="KW-1185">Reference proteome</keyword>